<evidence type="ECO:0000256" key="1">
    <source>
        <dbReference type="SAM" id="MobiDB-lite"/>
    </source>
</evidence>
<evidence type="ECO:0008006" key="4">
    <source>
        <dbReference type="Google" id="ProtNLM"/>
    </source>
</evidence>
<reference evidence="2 3" key="1">
    <citation type="submission" date="2023-07" db="EMBL/GenBank/DDBJ databases">
        <title>Genomic Encyclopedia of Type Strains, Phase IV (KMG-IV): sequencing the most valuable type-strain genomes for metagenomic binning, comparative biology and taxonomic classification.</title>
        <authorList>
            <person name="Goeker M."/>
        </authorList>
    </citation>
    <scope>NUCLEOTIDE SEQUENCE [LARGE SCALE GENOMIC DNA]</scope>
    <source>
        <strain evidence="2 3">B1-1</strain>
    </source>
</reference>
<gene>
    <name evidence="2" type="ORF">QO015_004013</name>
</gene>
<evidence type="ECO:0000313" key="2">
    <source>
        <dbReference type="EMBL" id="MDQ0518400.1"/>
    </source>
</evidence>
<keyword evidence="3" id="KW-1185">Reference proteome</keyword>
<comment type="caution">
    <text evidence="2">The sequence shown here is derived from an EMBL/GenBank/DDBJ whole genome shotgun (WGS) entry which is preliminary data.</text>
</comment>
<dbReference type="RefSeq" id="WP_266283927.1">
    <property type="nucleotide sequence ID" value="NZ_JAPKNF010000004.1"/>
</dbReference>
<organism evidence="2 3">
    <name type="scientific">Kaistia geumhonensis</name>
    <dbReference type="NCBI Taxonomy" id="410839"/>
    <lineage>
        <taxon>Bacteria</taxon>
        <taxon>Pseudomonadati</taxon>
        <taxon>Pseudomonadota</taxon>
        <taxon>Alphaproteobacteria</taxon>
        <taxon>Hyphomicrobiales</taxon>
        <taxon>Kaistiaceae</taxon>
        <taxon>Kaistia</taxon>
    </lineage>
</organism>
<feature type="compositionally biased region" description="Basic and acidic residues" evidence="1">
    <location>
        <begin position="1"/>
        <end position="16"/>
    </location>
</feature>
<sequence>MTELDPRPYANTDERQQGGFSNDDDNIRQQQAEDVADPNQDAPLPDPGGERHAVIEFDDEDVGDESREIDER</sequence>
<feature type="region of interest" description="Disordered" evidence="1">
    <location>
        <begin position="1"/>
        <end position="72"/>
    </location>
</feature>
<dbReference type="EMBL" id="JAUSWJ010000001">
    <property type="protein sequence ID" value="MDQ0518400.1"/>
    <property type="molecule type" value="Genomic_DNA"/>
</dbReference>
<dbReference type="Proteomes" id="UP001223743">
    <property type="component" value="Unassembled WGS sequence"/>
</dbReference>
<evidence type="ECO:0000313" key="3">
    <source>
        <dbReference type="Proteomes" id="UP001223743"/>
    </source>
</evidence>
<accession>A0ABU0MC64</accession>
<proteinExistence type="predicted"/>
<protein>
    <recommendedName>
        <fullName evidence="4">Serine kinase/phosphatase</fullName>
    </recommendedName>
</protein>
<name>A0ABU0MC64_9HYPH</name>